<dbReference type="SUPFAM" id="SSF53822">
    <property type="entry name" value="Periplasmic binding protein-like I"/>
    <property type="match status" value="1"/>
</dbReference>
<accession>A0A4V1A3S9</accession>
<dbReference type="InterPro" id="IPR036390">
    <property type="entry name" value="WH_DNA-bd_sf"/>
</dbReference>
<reference evidence="5 6" key="1">
    <citation type="journal article" date="2017" name="Int. J. Syst. Evol. Microbiol.">
        <title>Roseitalea porphyridii gen. nov., sp. nov., isolated from a red alga, and reclassification of Hoeflea suaedae Chung et al. 2013 as Pseudohoeflea suaedae gen. nov., comb. nov.</title>
        <authorList>
            <person name="Hyeon J.W."/>
            <person name="Jeong S.E."/>
            <person name="Baek K."/>
            <person name="Jeon C.O."/>
        </authorList>
    </citation>
    <scope>NUCLEOTIDE SEQUENCE [LARGE SCALE GENOMIC DNA]</scope>
    <source>
        <strain evidence="5 6">MA7-20</strain>
    </source>
</reference>
<protein>
    <submittedName>
        <fullName evidence="5">GntR family transcriptional regulator</fullName>
    </submittedName>
</protein>
<name>A0A4V1A3S9_9HYPH</name>
<dbReference type="Gene3D" id="1.10.10.10">
    <property type="entry name" value="Winged helix-like DNA-binding domain superfamily/Winged helix DNA-binding domain"/>
    <property type="match status" value="1"/>
</dbReference>
<dbReference type="SUPFAM" id="SSF46785">
    <property type="entry name" value="Winged helix' DNA-binding domain"/>
    <property type="match status" value="1"/>
</dbReference>
<dbReference type="Gene3D" id="3.40.50.2300">
    <property type="match status" value="2"/>
</dbReference>
<dbReference type="InterPro" id="IPR036388">
    <property type="entry name" value="WH-like_DNA-bd_sf"/>
</dbReference>
<dbReference type="Pfam" id="PF00392">
    <property type="entry name" value="GntR"/>
    <property type="match status" value="1"/>
</dbReference>
<dbReference type="Proteomes" id="UP000293719">
    <property type="component" value="Chromosome"/>
</dbReference>
<feature type="domain" description="HTH gntR-type" evidence="4">
    <location>
        <begin position="2"/>
        <end position="72"/>
    </location>
</feature>
<proteinExistence type="predicted"/>
<dbReference type="EMBL" id="CP036532">
    <property type="protein sequence ID" value="QBK30178.1"/>
    <property type="molecule type" value="Genomic_DNA"/>
</dbReference>
<dbReference type="RefSeq" id="WP_131615880.1">
    <property type="nucleotide sequence ID" value="NZ_CP036532.1"/>
</dbReference>
<keyword evidence="1" id="KW-0805">Transcription regulation</keyword>
<dbReference type="PROSITE" id="PS50949">
    <property type="entry name" value="HTH_GNTR"/>
    <property type="match status" value="1"/>
</dbReference>
<evidence type="ECO:0000256" key="2">
    <source>
        <dbReference type="ARBA" id="ARBA00023125"/>
    </source>
</evidence>
<dbReference type="OrthoDB" id="9809462at2"/>
<dbReference type="GeneID" id="90766833"/>
<dbReference type="InterPro" id="IPR028082">
    <property type="entry name" value="Peripla_BP_I"/>
</dbReference>
<evidence type="ECO:0000256" key="3">
    <source>
        <dbReference type="ARBA" id="ARBA00023163"/>
    </source>
</evidence>
<evidence type="ECO:0000256" key="1">
    <source>
        <dbReference type="ARBA" id="ARBA00023015"/>
    </source>
</evidence>
<dbReference type="KEGG" id="rpod:E0E05_05950"/>
<keyword evidence="2" id="KW-0238">DNA-binding</keyword>
<gene>
    <name evidence="5" type="ORF">E0E05_05950</name>
</gene>
<keyword evidence="3" id="KW-0804">Transcription</keyword>
<dbReference type="GO" id="GO:0003700">
    <property type="term" value="F:DNA-binding transcription factor activity"/>
    <property type="evidence" value="ECO:0007669"/>
    <property type="project" value="InterPro"/>
</dbReference>
<dbReference type="SMART" id="SM00345">
    <property type="entry name" value="HTH_GNTR"/>
    <property type="match status" value="1"/>
</dbReference>
<organism evidence="5 6">
    <name type="scientific">Roseitalea porphyridii</name>
    <dbReference type="NCBI Taxonomy" id="1852022"/>
    <lineage>
        <taxon>Bacteria</taxon>
        <taxon>Pseudomonadati</taxon>
        <taxon>Pseudomonadota</taxon>
        <taxon>Alphaproteobacteria</taxon>
        <taxon>Hyphomicrobiales</taxon>
        <taxon>Ahrensiaceae</taxon>
        <taxon>Roseitalea</taxon>
    </lineage>
</organism>
<evidence type="ECO:0000313" key="5">
    <source>
        <dbReference type="EMBL" id="QBK30178.1"/>
    </source>
</evidence>
<dbReference type="AlphaFoldDB" id="A0A4V1A3S9"/>
<sequence length="363" mass="40327">MRQNTLDKIDRIRARLEEQIAEASPGDRLPTVKALMRQHRTAQRTVEAALRPLLEAGRLQARPGVGLVVPGAEAAMEEDAWEGDLLVLYRISESRLARSVLLEMEQRLKLRGRTVLQIGYSSEAQALDLLARMGRFKACLIQIHFEIVSIDFLAALQRHARAIIVDGVSAVGINADAIGTNWREALSIAFRTLQAHGHTRIGFLTSGHEARQIAMARREFQMLSGWLPEADANWLIELDTLPGATQIADITAALGPLRDDNGRLPFTALIAWGIVEGFVLERALTDLGQSIGEELSVLLLGSTDFPSEHVRRFDVIGNSQREKLDTFERVIIDRIDDRGDASRVHYLPISHVVHGSIVRLDPD</sequence>
<dbReference type="GO" id="GO:0003677">
    <property type="term" value="F:DNA binding"/>
    <property type="evidence" value="ECO:0007669"/>
    <property type="project" value="UniProtKB-KW"/>
</dbReference>
<evidence type="ECO:0000259" key="4">
    <source>
        <dbReference type="PROSITE" id="PS50949"/>
    </source>
</evidence>
<evidence type="ECO:0000313" key="6">
    <source>
        <dbReference type="Proteomes" id="UP000293719"/>
    </source>
</evidence>
<dbReference type="InterPro" id="IPR000524">
    <property type="entry name" value="Tscrpt_reg_HTH_GntR"/>
</dbReference>
<keyword evidence="6" id="KW-1185">Reference proteome</keyword>